<gene>
    <name evidence="9" type="ORF">FB384_002067</name>
</gene>
<keyword evidence="3" id="KW-0238">DNA-binding</keyword>
<dbReference type="GO" id="GO:0046278">
    <property type="term" value="P:3,4-dihydroxybenzoate metabolic process"/>
    <property type="evidence" value="ECO:0007669"/>
    <property type="project" value="InterPro"/>
</dbReference>
<dbReference type="InterPro" id="IPR050707">
    <property type="entry name" value="HTH_MetabolicPath_Reg"/>
</dbReference>
<evidence type="ECO:0000256" key="3">
    <source>
        <dbReference type="ARBA" id="ARBA00023125"/>
    </source>
</evidence>
<proteinExistence type="predicted"/>
<dbReference type="InterPro" id="IPR036390">
    <property type="entry name" value="WH_DNA-bd_sf"/>
</dbReference>
<dbReference type="PANTHER" id="PTHR30136:SF34">
    <property type="entry name" value="TRANSCRIPTIONAL REGULATOR"/>
    <property type="match status" value="1"/>
</dbReference>
<dbReference type="InterPro" id="IPR005471">
    <property type="entry name" value="Tscrpt_reg_IclR_N"/>
</dbReference>
<dbReference type="GO" id="GO:0003700">
    <property type="term" value="F:DNA-binding transcription factor activity"/>
    <property type="evidence" value="ECO:0007669"/>
    <property type="project" value="TreeGrafter"/>
</dbReference>
<evidence type="ECO:0000256" key="5">
    <source>
        <dbReference type="ARBA" id="ARBA00058938"/>
    </source>
</evidence>
<dbReference type="SUPFAM" id="SSF46785">
    <property type="entry name" value="Winged helix' DNA-binding domain"/>
    <property type="match status" value="1"/>
</dbReference>
<evidence type="ECO:0000256" key="6">
    <source>
        <dbReference type="ARBA" id="ARBA00070406"/>
    </source>
</evidence>
<dbReference type="GO" id="GO:0003677">
    <property type="term" value="F:DNA binding"/>
    <property type="evidence" value="ECO:0007669"/>
    <property type="project" value="UniProtKB-KW"/>
</dbReference>
<dbReference type="EMBL" id="JACIBS010000001">
    <property type="protein sequence ID" value="MBB3663163.1"/>
    <property type="molecule type" value="Genomic_DNA"/>
</dbReference>
<dbReference type="NCBIfam" id="TIGR02431">
    <property type="entry name" value="pcaR_pcaU"/>
    <property type="match status" value="1"/>
</dbReference>
<evidence type="ECO:0000259" key="8">
    <source>
        <dbReference type="PROSITE" id="PS51078"/>
    </source>
</evidence>
<dbReference type="Gene3D" id="3.30.450.40">
    <property type="match status" value="1"/>
</dbReference>
<feature type="domain" description="IclR-ED" evidence="8">
    <location>
        <begin position="72"/>
        <end position="256"/>
    </location>
</feature>
<dbReference type="Proteomes" id="UP000564573">
    <property type="component" value="Unassembled WGS sequence"/>
</dbReference>
<dbReference type="PANTHER" id="PTHR30136">
    <property type="entry name" value="HELIX-TURN-HELIX TRANSCRIPTIONAL REGULATOR, ICLR FAMILY"/>
    <property type="match status" value="1"/>
</dbReference>
<dbReference type="FunFam" id="1.10.10.10:FF:000056">
    <property type="entry name" value="IclR family transcriptional regulator"/>
    <property type="match status" value="1"/>
</dbReference>
<protein>
    <recommendedName>
        <fullName evidence="6">Glycerol operon regulatory protein</fullName>
    </recommendedName>
</protein>
<sequence>MVKPPEDKDYVQSLERGLAVIHAFTDRGPRLTLAQLAQATGLSRPTVRRVVLTLERLGYLRTDDREFSLTPRVLTLGEAYLSSLKLTEVAQPHMENVTKVTGHTCSLAVLDGDDAVFATRVPARPVMRNTLTTGTRLPAYATSMGRVLLAGLPDHELDAFLARAPFSRLTASTKVTAEELTAALAATRSRGWALVDQEFEEGVRSFSAPVRDSHASTVASLSMSVRADELSVDEIRHELLPVVMEAAAEISKQLGADAPHTPPHA</sequence>
<dbReference type="InterPro" id="IPR012794">
    <property type="entry name" value="PcaR_PcaU"/>
</dbReference>
<reference evidence="9 10" key="1">
    <citation type="submission" date="2020-08" db="EMBL/GenBank/DDBJ databases">
        <title>Sequencing the genomes of 1000 actinobacteria strains.</title>
        <authorList>
            <person name="Klenk H.-P."/>
        </authorList>
    </citation>
    <scope>NUCLEOTIDE SEQUENCE [LARGE SCALE GENOMIC DNA]</scope>
    <source>
        <strain evidence="9 10">DSM 45267</strain>
    </source>
</reference>
<dbReference type="SUPFAM" id="SSF55781">
    <property type="entry name" value="GAF domain-like"/>
    <property type="match status" value="1"/>
</dbReference>
<dbReference type="RefSeq" id="WP_258937003.1">
    <property type="nucleotide sequence ID" value="NZ_JACIBS010000001.1"/>
</dbReference>
<feature type="domain" description="HTH iclR-type" evidence="7">
    <location>
        <begin position="11"/>
        <end position="71"/>
    </location>
</feature>
<keyword evidence="10" id="KW-1185">Reference proteome</keyword>
<dbReference type="GO" id="GO:0045893">
    <property type="term" value="P:positive regulation of DNA-templated transcription"/>
    <property type="evidence" value="ECO:0007669"/>
    <property type="project" value="InterPro"/>
</dbReference>
<evidence type="ECO:0000259" key="7">
    <source>
        <dbReference type="PROSITE" id="PS51077"/>
    </source>
</evidence>
<evidence type="ECO:0000256" key="1">
    <source>
        <dbReference type="ARBA" id="ARBA00022798"/>
    </source>
</evidence>
<dbReference type="SMART" id="SM00346">
    <property type="entry name" value="HTH_ICLR"/>
    <property type="match status" value="1"/>
</dbReference>
<evidence type="ECO:0000256" key="2">
    <source>
        <dbReference type="ARBA" id="ARBA00023015"/>
    </source>
</evidence>
<dbReference type="InterPro" id="IPR036388">
    <property type="entry name" value="WH-like_DNA-bd_sf"/>
</dbReference>
<dbReference type="AlphaFoldDB" id="A0A839XRB0"/>
<name>A0A839XRB0_9PSEU</name>
<dbReference type="InterPro" id="IPR029016">
    <property type="entry name" value="GAF-like_dom_sf"/>
</dbReference>
<accession>A0A839XRB0</accession>
<evidence type="ECO:0000256" key="4">
    <source>
        <dbReference type="ARBA" id="ARBA00023163"/>
    </source>
</evidence>
<dbReference type="PROSITE" id="PS51078">
    <property type="entry name" value="ICLR_ED"/>
    <property type="match status" value="1"/>
</dbReference>
<keyword evidence="1" id="KW-0319">Glycerol metabolism</keyword>
<comment type="caution">
    <text evidence="9">The sequence shown here is derived from an EMBL/GenBank/DDBJ whole genome shotgun (WGS) entry which is preliminary data.</text>
</comment>
<dbReference type="GO" id="GO:0006071">
    <property type="term" value="P:glycerol metabolic process"/>
    <property type="evidence" value="ECO:0007669"/>
    <property type="project" value="UniProtKB-KW"/>
</dbReference>
<dbReference type="PROSITE" id="PS51077">
    <property type="entry name" value="HTH_ICLR"/>
    <property type="match status" value="1"/>
</dbReference>
<dbReference type="InterPro" id="IPR014757">
    <property type="entry name" value="Tscrpt_reg_IclR_C"/>
</dbReference>
<evidence type="ECO:0000313" key="10">
    <source>
        <dbReference type="Proteomes" id="UP000564573"/>
    </source>
</evidence>
<dbReference type="GO" id="GO:0045892">
    <property type="term" value="P:negative regulation of DNA-templated transcription"/>
    <property type="evidence" value="ECO:0007669"/>
    <property type="project" value="TreeGrafter"/>
</dbReference>
<dbReference type="Pfam" id="PF01614">
    <property type="entry name" value="IclR_C"/>
    <property type="match status" value="1"/>
</dbReference>
<evidence type="ECO:0000313" key="9">
    <source>
        <dbReference type="EMBL" id="MBB3663163.1"/>
    </source>
</evidence>
<comment type="function">
    <text evidence="5">May be an activator protein for the gylABX operon.</text>
</comment>
<keyword evidence="2" id="KW-0805">Transcription regulation</keyword>
<dbReference type="Pfam" id="PF09339">
    <property type="entry name" value="HTH_IclR"/>
    <property type="match status" value="1"/>
</dbReference>
<dbReference type="Gene3D" id="1.10.10.10">
    <property type="entry name" value="Winged helix-like DNA-binding domain superfamily/Winged helix DNA-binding domain"/>
    <property type="match status" value="1"/>
</dbReference>
<organism evidence="9 10">
    <name type="scientific">Prauserella sediminis</name>
    <dbReference type="NCBI Taxonomy" id="577680"/>
    <lineage>
        <taxon>Bacteria</taxon>
        <taxon>Bacillati</taxon>
        <taxon>Actinomycetota</taxon>
        <taxon>Actinomycetes</taxon>
        <taxon>Pseudonocardiales</taxon>
        <taxon>Pseudonocardiaceae</taxon>
        <taxon>Prauserella</taxon>
        <taxon>Prauserella salsuginis group</taxon>
    </lineage>
</organism>
<keyword evidence="4" id="KW-0804">Transcription</keyword>